<evidence type="ECO:0000313" key="4">
    <source>
        <dbReference type="Proteomes" id="UP001147830"/>
    </source>
</evidence>
<keyword evidence="4" id="KW-1185">Reference proteome</keyword>
<reference evidence="3" key="2">
    <citation type="submission" date="2022-08" db="EMBL/GenBank/DDBJ databases">
        <authorList>
            <person name="Dong C."/>
        </authorList>
    </citation>
    <scope>NUCLEOTIDE SEQUENCE</scope>
    <source>
        <strain evidence="3">59MF3M-4</strain>
    </source>
</reference>
<dbReference type="Gene3D" id="1.10.10.10">
    <property type="entry name" value="Winged helix-like DNA-binding domain superfamily/Winged helix DNA-binding domain"/>
    <property type="match status" value="1"/>
</dbReference>
<feature type="domain" description="HTH marR-type" evidence="2">
    <location>
        <begin position="1"/>
        <end position="134"/>
    </location>
</feature>
<protein>
    <submittedName>
        <fullName evidence="3">MarR family winged helix-turn-helix transcriptional regulator</fullName>
    </submittedName>
</protein>
<dbReference type="GO" id="GO:0006950">
    <property type="term" value="P:response to stress"/>
    <property type="evidence" value="ECO:0007669"/>
    <property type="project" value="TreeGrafter"/>
</dbReference>
<sequence length="185" mass="20595">MTDLIYNHVERLGELLRVDARQCGAEFGLLPVQLEALHYLSICNRYSDTPMAVSEYLGQTKGTVSQTLKVLEKKALLQKVADTADKRVTHLRVTEAGQQLLQQLIPSPMFAKACAHLSVAEQQQVSAALKLLLAGFLSANQMKSFGICRSCRHNSETEYGYFCNLLQQPLSAEDAGLICKEHERQ</sequence>
<comment type="caution">
    <text evidence="3">The sequence shown here is derived from an EMBL/GenBank/DDBJ whole genome shotgun (WGS) entry which is preliminary data.</text>
</comment>
<organism evidence="3 4">
    <name type="scientific">Thalassolituus pacificus</name>
    <dbReference type="NCBI Taxonomy" id="2975440"/>
    <lineage>
        <taxon>Bacteria</taxon>
        <taxon>Pseudomonadati</taxon>
        <taxon>Pseudomonadota</taxon>
        <taxon>Gammaproteobacteria</taxon>
        <taxon>Oceanospirillales</taxon>
        <taxon>Oceanospirillaceae</taxon>
        <taxon>Thalassolituus</taxon>
    </lineage>
</organism>
<dbReference type="InterPro" id="IPR036388">
    <property type="entry name" value="WH-like_DNA-bd_sf"/>
</dbReference>
<dbReference type="PROSITE" id="PS50995">
    <property type="entry name" value="HTH_MARR_2"/>
    <property type="match status" value="1"/>
</dbReference>
<dbReference type="SMART" id="SM00347">
    <property type="entry name" value="HTH_MARR"/>
    <property type="match status" value="1"/>
</dbReference>
<evidence type="ECO:0000313" key="3">
    <source>
        <dbReference type="EMBL" id="MCT7360793.1"/>
    </source>
</evidence>
<dbReference type="EMBL" id="JAOANI010000028">
    <property type="protein sequence ID" value="MCT7360793.1"/>
    <property type="molecule type" value="Genomic_DNA"/>
</dbReference>
<proteinExistence type="predicted"/>
<dbReference type="RefSeq" id="WP_260977616.1">
    <property type="nucleotide sequence ID" value="NZ_JAOANI010000028.1"/>
</dbReference>
<dbReference type="InterPro" id="IPR039422">
    <property type="entry name" value="MarR/SlyA-like"/>
</dbReference>
<gene>
    <name evidence="3" type="ORF">NYR02_17365</name>
</gene>
<dbReference type="Proteomes" id="UP001147830">
    <property type="component" value="Unassembled WGS sequence"/>
</dbReference>
<dbReference type="PANTHER" id="PTHR33164">
    <property type="entry name" value="TRANSCRIPTIONAL REGULATOR, MARR FAMILY"/>
    <property type="match status" value="1"/>
</dbReference>
<dbReference type="SUPFAM" id="SSF46785">
    <property type="entry name" value="Winged helix' DNA-binding domain"/>
    <property type="match status" value="1"/>
</dbReference>
<evidence type="ECO:0000256" key="1">
    <source>
        <dbReference type="ARBA" id="ARBA00004496"/>
    </source>
</evidence>
<evidence type="ECO:0000259" key="2">
    <source>
        <dbReference type="PROSITE" id="PS50995"/>
    </source>
</evidence>
<dbReference type="InterPro" id="IPR000835">
    <property type="entry name" value="HTH_MarR-typ"/>
</dbReference>
<name>A0A9X2WI45_9GAMM</name>
<dbReference type="GO" id="GO:0005737">
    <property type="term" value="C:cytoplasm"/>
    <property type="evidence" value="ECO:0007669"/>
    <property type="project" value="UniProtKB-SubCell"/>
</dbReference>
<dbReference type="PANTHER" id="PTHR33164:SF5">
    <property type="entry name" value="ORGANIC HYDROPEROXIDE RESISTANCE TRANSCRIPTIONAL REGULATOR"/>
    <property type="match status" value="1"/>
</dbReference>
<dbReference type="AlphaFoldDB" id="A0A9X2WI45"/>
<accession>A0A9X2WI45</accession>
<dbReference type="InterPro" id="IPR036390">
    <property type="entry name" value="WH_DNA-bd_sf"/>
</dbReference>
<dbReference type="GO" id="GO:0003700">
    <property type="term" value="F:DNA-binding transcription factor activity"/>
    <property type="evidence" value="ECO:0007669"/>
    <property type="project" value="InterPro"/>
</dbReference>
<reference evidence="3" key="1">
    <citation type="journal article" date="2022" name="Front. Microbiol.">
        <title>Genome-based taxonomic rearrangement of Oceanobacter-related bacteria including the description of Thalassolituus hydrocarbonoclasticus sp. nov. and Thalassolituus pacificus sp. nov. and emended description of the genus Thalassolituus.</title>
        <authorList>
            <person name="Dong C."/>
            <person name="Wei L."/>
            <person name="Wang J."/>
            <person name="Lai Q."/>
            <person name="Huang Z."/>
            <person name="Shao Z."/>
        </authorList>
    </citation>
    <scope>NUCLEOTIDE SEQUENCE</scope>
    <source>
        <strain evidence="3">59MF3M-4</strain>
    </source>
</reference>
<dbReference type="Pfam" id="PF12802">
    <property type="entry name" value="MarR_2"/>
    <property type="match status" value="1"/>
</dbReference>
<comment type="subcellular location">
    <subcellularLocation>
        <location evidence="1">Cytoplasm</location>
    </subcellularLocation>
</comment>